<evidence type="ECO:0000256" key="1">
    <source>
        <dbReference type="ARBA" id="ARBA00004141"/>
    </source>
</evidence>
<dbReference type="GO" id="GO:0006817">
    <property type="term" value="P:phosphate ion transport"/>
    <property type="evidence" value="ECO:0007669"/>
    <property type="project" value="TreeGrafter"/>
</dbReference>
<dbReference type="Pfam" id="PF03105">
    <property type="entry name" value="SPX"/>
    <property type="match status" value="2"/>
</dbReference>
<dbReference type="PROSITE" id="PS51380">
    <property type="entry name" value="EXS"/>
    <property type="match status" value="1"/>
</dbReference>
<dbReference type="Pfam" id="PF03124">
    <property type="entry name" value="EXS"/>
    <property type="match status" value="1"/>
</dbReference>
<dbReference type="GO" id="GO:0005886">
    <property type="term" value="C:plasma membrane"/>
    <property type="evidence" value="ECO:0007669"/>
    <property type="project" value="TreeGrafter"/>
</dbReference>
<feature type="transmembrane region" description="Helical" evidence="7">
    <location>
        <begin position="297"/>
        <end position="316"/>
    </location>
</feature>
<evidence type="ECO:0000256" key="4">
    <source>
        <dbReference type="ARBA" id="ARBA00022989"/>
    </source>
</evidence>
<evidence type="ECO:0000256" key="6">
    <source>
        <dbReference type="SAM" id="Coils"/>
    </source>
</evidence>
<evidence type="ECO:0000256" key="2">
    <source>
        <dbReference type="ARBA" id="ARBA00009665"/>
    </source>
</evidence>
<evidence type="ECO:0000256" key="7">
    <source>
        <dbReference type="SAM" id="Phobius"/>
    </source>
</evidence>
<proteinExistence type="inferred from homology"/>
<dbReference type="AlphaFoldDB" id="A0A5C3KI27"/>
<feature type="domain" description="EXS" evidence="8">
    <location>
        <begin position="331"/>
        <end position="529"/>
    </location>
</feature>
<dbReference type="GO" id="GO:0005794">
    <property type="term" value="C:Golgi apparatus"/>
    <property type="evidence" value="ECO:0007669"/>
    <property type="project" value="TreeGrafter"/>
</dbReference>
<evidence type="ECO:0000259" key="8">
    <source>
        <dbReference type="PROSITE" id="PS51380"/>
    </source>
</evidence>
<evidence type="ECO:0000256" key="3">
    <source>
        <dbReference type="ARBA" id="ARBA00022692"/>
    </source>
</evidence>
<organism evidence="10 11">
    <name type="scientific">Coprinopsis marcescibilis</name>
    <name type="common">Agaric fungus</name>
    <name type="synonym">Psathyrella marcescibilis</name>
    <dbReference type="NCBI Taxonomy" id="230819"/>
    <lineage>
        <taxon>Eukaryota</taxon>
        <taxon>Fungi</taxon>
        <taxon>Dikarya</taxon>
        <taxon>Basidiomycota</taxon>
        <taxon>Agaricomycotina</taxon>
        <taxon>Agaricomycetes</taxon>
        <taxon>Agaricomycetidae</taxon>
        <taxon>Agaricales</taxon>
        <taxon>Agaricineae</taxon>
        <taxon>Psathyrellaceae</taxon>
        <taxon>Coprinopsis</taxon>
    </lineage>
</organism>
<gene>
    <name evidence="10" type="ORF">FA15DRAFT_600729</name>
</gene>
<keyword evidence="6" id="KW-0175">Coiled coil</keyword>
<evidence type="ECO:0000313" key="11">
    <source>
        <dbReference type="Proteomes" id="UP000307440"/>
    </source>
</evidence>
<accession>A0A5C3KI27</accession>
<feature type="transmembrane region" description="Helical" evidence="7">
    <location>
        <begin position="336"/>
        <end position="353"/>
    </location>
</feature>
<evidence type="ECO:0000313" key="10">
    <source>
        <dbReference type="EMBL" id="TFK19881.1"/>
    </source>
</evidence>
<reference evidence="10 11" key="1">
    <citation type="journal article" date="2019" name="Nat. Ecol. Evol.">
        <title>Megaphylogeny resolves global patterns of mushroom evolution.</title>
        <authorList>
            <person name="Varga T."/>
            <person name="Krizsan K."/>
            <person name="Foldi C."/>
            <person name="Dima B."/>
            <person name="Sanchez-Garcia M."/>
            <person name="Sanchez-Ramirez S."/>
            <person name="Szollosi G.J."/>
            <person name="Szarkandi J.G."/>
            <person name="Papp V."/>
            <person name="Albert L."/>
            <person name="Andreopoulos W."/>
            <person name="Angelini C."/>
            <person name="Antonin V."/>
            <person name="Barry K.W."/>
            <person name="Bougher N.L."/>
            <person name="Buchanan P."/>
            <person name="Buyck B."/>
            <person name="Bense V."/>
            <person name="Catcheside P."/>
            <person name="Chovatia M."/>
            <person name="Cooper J."/>
            <person name="Damon W."/>
            <person name="Desjardin D."/>
            <person name="Finy P."/>
            <person name="Geml J."/>
            <person name="Haridas S."/>
            <person name="Hughes K."/>
            <person name="Justo A."/>
            <person name="Karasinski D."/>
            <person name="Kautmanova I."/>
            <person name="Kiss B."/>
            <person name="Kocsube S."/>
            <person name="Kotiranta H."/>
            <person name="LaButti K.M."/>
            <person name="Lechner B.E."/>
            <person name="Liimatainen K."/>
            <person name="Lipzen A."/>
            <person name="Lukacs Z."/>
            <person name="Mihaltcheva S."/>
            <person name="Morgado L.N."/>
            <person name="Niskanen T."/>
            <person name="Noordeloos M.E."/>
            <person name="Ohm R.A."/>
            <person name="Ortiz-Santana B."/>
            <person name="Ovrebo C."/>
            <person name="Racz N."/>
            <person name="Riley R."/>
            <person name="Savchenko A."/>
            <person name="Shiryaev A."/>
            <person name="Soop K."/>
            <person name="Spirin V."/>
            <person name="Szebenyi C."/>
            <person name="Tomsovsky M."/>
            <person name="Tulloss R.E."/>
            <person name="Uehling J."/>
            <person name="Grigoriev I.V."/>
            <person name="Vagvolgyi C."/>
            <person name="Papp T."/>
            <person name="Martin F.M."/>
            <person name="Miettinen O."/>
            <person name="Hibbett D.S."/>
            <person name="Nagy L.G."/>
        </authorList>
    </citation>
    <scope>NUCLEOTIDE SEQUENCE [LARGE SCALE GENOMIC DNA]</scope>
    <source>
        <strain evidence="10 11">CBS 121175</strain>
    </source>
</reference>
<feature type="transmembrane region" description="Helical" evidence="7">
    <location>
        <begin position="449"/>
        <end position="468"/>
    </location>
</feature>
<dbReference type="PANTHER" id="PTHR10783:SF103">
    <property type="entry name" value="SOLUTE CARRIER FAMILY 53 MEMBER 1"/>
    <property type="match status" value="1"/>
</dbReference>
<feature type="transmembrane region" description="Helical" evidence="7">
    <location>
        <begin position="365"/>
        <end position="387"/>
    </location>
</feature>
<dbReference type="PROSITE" id="PS51382">
    <property type="entry name" value="SPX"/>
    <property type="match status" value="1"/>
</dbReference>
<sequence length="538" mass="61913">MLLGGIPAVPPLPYAVKASNPLSLHDLMSHLSPHEVAFFVLLDAQLDKVESFYTAREKEMAARSKSLEEQLRELEEHKRLFLVRATLHSKTGSLALPTLMPPFPIDNGQHDRGSESGIRFADEQNGNLSMGLDRSSPPRSPASPAFAPDADNYLYAKRKLKKAAIEHYRGLELLHNYRVLNLTGFRKALKKFEKVTKIPVQDQYMSEKVEKSALASDKVLQKMIREMEEMYAMTFVHGNKKKALKRLRGGTRVKSHHFSTFRSGLMLGLAVPAYWLARVVGKLFLSGTRRVEFTDFWLGDQFCSLMFTLSNIYFVGCAYADGFSSDWRKCGSASNLWPVAYVLAVLPYFIRLVQSVKRYSDSGLVTHLINAGKYGSGMVSYLLYSLWRHQGKGFSNRHCVLPFTLYDRRSKIRCIIRAVDFLMDWSVLRVRSPNFLLRQDLVYSDHISFYYFAIVSNVILRFSWLLFIPAAGPDMQLRSFVVGLLEMLRRVQWNFYRLENEHLGNMDQYRVTREVPLPYLFDDPHREDDGDEEETRKR</sequence>
<dbReference type="PANTHER" id="PTHR10783">
    <property type="entry name" value="XENOTROPIC AND POLYTROPIC RETROVIRUS RECEPTOR 1-RELATED"/>
    <property type="match status" value="1"/>
</dbReference>
<evidence type="ECO:0000259" key="9">
    <source>
        <dbReference type="PROSITE" id="PS51382"/>
    </source>
</evidence>
<dbReference type="STRING" id="230819.A0A5C3KI27"/>
<keyword evidence="3 7" id="KW-0812">Transmembrane</keyword>
<keyword evidence="4 7" id="KW-1133">Transmembrane helix</keyword>
<keyword evidence="5 7" id="KW-0472">Membrane</keyword>
<name>A0A5C3KI27_COPMA</name>
<keyword evidence="11" id="KW-1185">Reference proteome</keyword>
<dbReference type="EMBL" id="ML210321">
    <property type="protein sequence ID" value="TFK19881.1"/>
    <property type="molecule type" value="Genomic_DNA"/>
</dbReference>
<feature type="coiled-coil region" evidence="6">
    <location>
        <begin position="57"/>
        <end position="84"/>
    </location>
</feature>
<feature type="domain" description="SPX" evidence="9">
    <location>
        <begin position="1"/>
        <end position="206"/>
    </location>
</feature>
<protein>
    <submittedName>
        <fullName evidence="10">EXS-domain-containing protein</fullName>
    </submittedName>
</protein>
<comment type="similarity">
    <text evidence="2">Belongs to the SYG1 (TC 2.A.94) family.</text>
</comment>
<dbReference type="Proteomes" id="UP000307440">
    <property type="component" value="Unassembled WGS sequence"/>
</dbReference>
<dbReference type="OrthoDB" id="9970435at2759"/>
<evidence type="ECO:0000256" key="5">
    <source>
        <dbReference type="ARBA" id="ARBA00023136"/>
    </source>
</evidence>
<dbReference type="GO" id="GO:0000822">
    <property type="term" value="F:inositol hexakisphosphate binding"/>
    <property type="evidence" value="ECO:0007669"/>
    <property type="project" value="TreeGrafter"/>
</dbReference>
<dbReference type="GO" id="GO:0016036">
    <property type="term" value="P:cellular response to phosphate starvation"/>
    <property type="evidence" value="ECO:0007669"/>
    <property type="project" value="TreeGrafter"/>
</dbReference>
<dbReference type="CDD" id="cd14475">
    <property type="entry name" value="SPX_SYG1_like"/>
    <property type="match status" value="1"/>
</dbReference>
<dbReference type="InterPro" id="IPR004331">
    <property type="entry name" value="SPX_dom"/>
</dbReference>
<comment type="subcellular location">
    <subcellularLocation>
        <location evidence="1">Membrane</location>
        <topology evidence="1">Multi-pass membrane protein</topology>
    </subcellularLocation>
</comment>
<dbReference type="InterPro" id="IPR004342">
    <property type="entry name" value="EXS_C"/>
</dbReference>